<sequence>MPTQAVRDFWSDVLKDRQRMNSYPIPCIDGDTNKYCDFPGSFEVHAKLLECKFQDLPPKFSSGFYTCLPASEPCPTLRIWIPYVEIHGEDNGVPPAEQGHAGDVYVAQDTSRPTFWIRGSEKWSSVEPNVISEHPIVTGYKATYRGGTVIWEAIIPCRQLKFTRRPPKKNPVAPSSLLTQRPVAKRARPPTLPPQRQGGEIRGANVASAAPLSILAPGSRSSAVDAVSGEAVTPTSKPSAPFPGTFSLKRMTRTGSESSCADRNTKRVRISSPAEVESSPQGASKKTSVAASAPGTPSNSSNLSREARTASTAPTPNETLKSLQGVIQRNEKDIKYLNEELSILRKRNAELCTDKVNGQQDRERLEDEVKSVKEESERREKVLAESQSDLDQTRGQLTSATDAMRALAGENVSLTSKLHLAHATQQDAEMAEVSSQGLIIGLRHTLLRERSEHQKLKKAQEESNHRHAQQYATLESVILDAKESLLRSHAAEATLREEMERLQGALQASLATSRGLQREVNDERGNTTRLQDEVQRLETEVKALLALSRAAETAGPPGASAVLNPLRLQSLPPELQTTITPFLDSMCNHFSKMQEEVNAVKERADSANEMYVKERDAHEQSKKASDDKLNLVVEERDAALRSSQSSQRELSQLRTTLGRLALTDN</sequence>
<dbReference type="HOGENOM" id="CLU_510137_0_0_1"/>
<keyword evidence="1" id="KW-0175">Coiled coil</keyword>
<feature type="compositionally biased region" description="Polar residues" evidence="2">
    <location>
        <begin position="385"/>
        <end position="394"/>
    </location>
</feature>
<feature type="compositionally biased region" description="Polar residues" evidence="2">
    <location>
        <begin position="278"/>
        <end position="324"/>
    </location>
</feature>
<evidence type="ECO:0000256" key="1">
    <source>
        <dbReference type="SAM" id="Coils"/>
    </source>
</evidence>
<reference evidence="3 4" key="1">
    <citation type="submission" date="2014-04" db="EMBL/GenBank/DDBJ databases">
        <title>Evolutionary Origins and Diversification of the Mycorrhizal Mutualists.</title>
        <authorList>
            <consortium name="DOE Joint Genome Institute"/>
            <consortium name="Mycorrhizal Genomics Consortium"/>
            <person name="Kohler A."/>
            <person name="Kuo A."/>
            <person name="Nagy L.G."/>
            <person name="Floudas D."/>
            <person name="Copeland A."/>
            <person name="Barry K.W."/>
            <person name="Cichocki N."/>
            <person name="Veneault-Fourrey C."/>
            <person name="LaButti K."/>
            <person name="Lindquist E.A."/>
            <person name="Lipzen A."/>
            <person name="Lundell T."/>
            <person name="Morin E."/>
            <person name="Murat C."/>
            <person name="Riley R."/>
            <person name="Ohm R."/>
            <person name="Sun H."/>
            <person name="Tunlid A."/>
            <person name="Henrissat B."/>
            <person name="Grigoriev I.V."/>
            <person name="Hibbett D.S."/>
            <person name="Martin F."/>
        </authorList>
    </citation>
    <scope>NUCLEOTIDE SEQUENCE [LARGE SCALE GENOMIC DNA]</scope>
    <source>
        <strain evidence="3 4">MD-312</strain>
    </source>
</reference>
<dbReference type="EMBL" id="KN839870">
    <property type="protein sequence ID" value="KIJ60613.1"/>
    <property type="molecule type" value="Genomic_DNA"/>
</dbReference>
<feature type="compositionally biased region" description="Polar residues" evidence="2">
    <location>
        <begin position="253"/>
        <end position="262"/>
    </location>
</feature>
<keyword evidence="4" id="KW-1185">Reference proteome</keyword>
<feature type="region of interest" description="Disordered" evidence="2">
    <location>
        <begin position="226"/>
        <end position="324"/>
    </location>
</feature>
<dbReference type="AlphaFoldDB" id="A0A0C9W397"/>
<proteinExistence type="predicted"/>
<protein>
    <submittedName>
        <fullName evidence="3">Uncharacterized protein</fullName>
    </submittedName>
</protein>
<feature type="region of interest" description="Disordered" evidence="2">
    <location>
        <begin position="358"/>
        <end position="394"/>
    </location>
</feature>
<gene>
    <name evidence="3" type="ORF">HYDPIDRAFT_43148</name>
</gene>
<dbReference type="OrthoDB" id="2690681at2759"/>
<dbReference type="Proteomes" id="UP000053820">
    <property type="component" value="Unassembled WGS sequence"/>
</dbReference>
<evidence type="ECO:0000313" key="4">
    <source>
        <dbReference type="Proteomes" id="UP000053820"/>
    </source>
</evidence>
<feature type="coiled-coil region" evidence="1">
    <location>
        <begin position="520"/>
        <end position="554"/>
    </location>
</feature>
<name>A0A0C9W397_9AGAM</name>
<feature type="compositionally biased region" description="Basic and acidic residues" evidence="2">
    <location>
        <begin position="360"/>
        <end position="383"/>
    </location>
</feature>
<feature type="region of interest" description="Disordered" evidence="2">
    <location>
        <begin position="164"/>
        <end position="201"/>
    </location>
</feature>
<accession>A0A0C9W397</accession>
<organism evidence="3 4">
    <name type="scientific">Hydnomerulius pinastri MD-312</name>
    <dbReference type="NCBI Taxonomy" id="994086"/>
    <lineage>
        <taxon>Eukaryota</taxon>
        <taxon>Fungi</taxon>
        <taxon>Dikarya</taxon>
        <taxon>Basidiomycota</taxon>
        <taxon>Agaricomycotina</taxon>
        <taxon>Agaricomycetes</taxon>
        <taxon>Agaricomycetidae</taxon>
        <taxon>Boletales</taxon>
        <taxon>Boletales incertae sedis</taxon>
        <taxon>Leucogyrophana</taxon>
    </lineage>
</organism>
<evidence type="ECO:0000256" key="2">
    <source>
        <dbReference type="SAM" id="MobiDB-lite"/>
    </source>
</evidence>
<evidence type="ECO:0000313" key="3">
    <source>
        <dbReference type="EMBL" id="KIJ60613.1"/>
    </source>
</evidence>